<reference evidence="1" key="1">
    <citation type="journal article" date="2020" name="Nature">
        <title>Giant virus diversity and host interactions through global metagenomics.</title>
        <authorList>
            <person name="Schulz F."/>
            <person name="Roux S."/>
            <person name="Paez-Espino D."/>
            <person name="Jungbluth S."/>
            <person name="Walsh D.A."/>
            <person name="Denef V.J."/>
            <person name="McMahon K.D."/>
            <person name="Konstantinidis K.T."/>
            <person name="Eloe-Fadrosh E.A."/>
            <person name="Kyrpides N.C."/>
            <person name="Woyke T."/>
        </authorList>
    </citation>
    <scope>NUCLEOTIDE SEQUENCE</scope>
    <source>
        <strain evidence="1">GVMAG-M-3300023179-82</strain>
    </source>
</reference>
<dbReference type="EMBL" id="MN739906">
    <property type="protein sequence ID" value="QHT76905.1"/>
    <property type="molecule type" value="Genomic_DNA"/>
</dbReference>
<name>A0A6C0H9V4_9ZZZZ</name>
<protein>
    <submittedName>
        <fullName evidence="1">Uncharacterized protein</fullName>
    </submittedName>
</protein>
<sequence>MTSPENKVNPHNINELIINLALSNYQNINMQKAILNIKAYIQTHINLPNLLNLYNKLLLTISVLDNYKNRRYITDENIYVKHYINIQGIPRVIIFKLANYNIHSLLDIENRIEQCLEDTNKIIIDITKLKNNLHTEGHNINKIYKQILRLQPYIKELIERYYDILYPY</sequence>
<proteinExistence type="predicted"/>
<evidence type="ECO:0000313" key="1">
    <source>
        <dbReference type="EMBL" id="QHT76905.1"/>
    </source>
</evidence>
<accession>A0A6C0H9V4</accession>
<dbReference type="AlphaFoldDB" id="A0A6C0H9V4"/>
<organism evidence="1">
    <name type="scientific">viral metagenome</name>
    <dbReference type="NCBI Taxonomy" id="1070528"/>
    <lineage>
        <taxon>unclassified sequences</taxon>
        <taxon>metagenomes</taxon>
        <taxon>organismal metagenomes</taxon>
    </lineage>
</organism>